<dbReference type="GO" id="GO:0000287">
    <property type="term" value="F:magnesium ion binding"/>
    <property type="evidence" value="ECO:0007669"/>
    <property type="project" value="TreeGrafter"/>
</dbReference>
<dbReference type="PANTHER" id="PTHR10000:SF25">
    <property type="entry name" value="PHOSPHATASE YKRA-RELATED"/>
    <property type="match status" value="1"/>
</dbReference>
<proteinExistence type="predicted"/>
<dbReference type="PANTHER" id="PTHR10000">
    <property type="entry name" value="PHOSPHOSERINE PHOSPHATASE"/>
    <property type="match status" value="1"/>
</dbReference>
<gene>
    <name evidence="2" type="ORF">H5982_01380</name>
    <name evidence="1" type="ORF">HNQ43_001698</name>
</gene>
<dbReference type="RefSeq" id="WP_183376759.1">
    <property type="nucleotide sequence ID" value="NZ_CALVCN010000001.1"/>
</dbReference>
<evidence type="ECO:0000313" key="2">
    <source>
        <dbReference type="EMBL" id="MBM6830761.1"/>
    </source>
</evidence>
<dbReference type="PROSITE" id="PS01228">
    <property type="entry name" value="COF_1"/>
    <property type="match status" value="1"/>
</dbReference>
<dbReference type="Pfam" id="PF08282">
    <property type="entry name" value="Hydrolase_3"/>
    <property type="match status" value="1"/>
</dbReference>
<organism evidence="1 3">
    <name type="scientific">Faecalicoccus acidiformans</name>
    <dbReference type="NCBI Taxonomy" id="915173"/>
    <lineage>
        <taxon>Bacteria</taxon>
        <taxon>Bacillati</taxon>
        <taxon>Bacillota</taxon>
        <taxon>Erysipelotrichia</taxon>
        <taxon>Erysipelotrichales</taxon>
        <taxon>Erysipelotrichaceae</taxon>
        <taxon>Faecalicoccus</taxon>
    </lineage>
</organism>
<dbReference type="EMBL" id="JACJLU010000001">
    <property type="protein sequence ID" value="MBM6830761.1"/>
    <property type="molecule type" value="Genomic_DNA"/>
</dbReference>
<evidence type="ECO:0000313" key="4">
    <source>
        <dbReference type="Proteomes" id="UP000775500"/>
    </source>
</evidence>
<dbReference type="EMBL" id="JACHHD010000020">
    <property type="protein sequence ID" value="MBB5185623.1"/>
    <property type="molecule type" value="Genomic_DNA"/>
</dbReference>
<dbReference type="GO" id="GO:0016791">
    <property type="term" value="F:phosphatase activity"/>
    <property type="evidence" value="ECO:0007669"/>
    <property type="project" value="TreeGrafter"/>
</dbReference>
<dbReference type="InterPro" id="IPR036412">
    <property type="entry name" value="HAD-like_sf"/>
</dbReference>
<evidence type="ECO:0000313" key="1">
    <source>
        <dbReference type="EMBL" id="MBB5185623.1"/>
    </source>
</evidence>
<dbReference type="NCBIfam" id="TIGR00099">
    <property type="entry name" value="Cof-subfamily"/>
    <property type="match status" value="1"/>
</dbReference>
<dbReference type="InterPro" id="IPR000150">
    <property type="entry name" value="Cof"/>
</dbReference>
<sequence length="260" mass="29990">MIKAVFFDFDGTILSHSTMSVPHSAKKALRSLQKQGILVIVATGRHITEIEEFDFCHEFTFDAYITLNGQYCFNQNETIYSNPVPKEDVLAILDHIQEDPYPCVFVEKDRQYMNFYTDWVRLEYQKLGTSLPALEDIQRAACHDIYQLSPYLNHQQEQVLFARTKNIKIDRWTDYVIDVLPKIGGKDTGIQKTLDYYGLKKEETMAFGDAFNDIPMFKETGISVAMGNAKPEVKQIADHVTDDIDQDGLYQALRHFQLIK</sequence>
<dbReference type="InterPro" id="IPR023214">
    <property type="entry name" value="HAD_sf"/>
</dbReference>
<dbReference type="Gene3D" id="3.40.50.1000">
    <property type="entry name" value="HAD superfamily/HAD-like"/>
    <property type="match status" value="1"/>
</dbReference>
<keyword evidence="4" id="KW-1185">Reference proteome</keyword>
<dbReference type="SFLD" id="SFLDG01140">
    <property type="entry name" value="C2.B:_Phosphomannomutase_and_P"/>
    <property type="match status" value="1"/>
</dbReference>
<dbReference type="InterPro" id="IPR006379">
    <property type="entry name" value="HAD-SF_hydro_IIB"/>
</dbReference>
<comment type="caution">
    <text evidence="1">The sequence shown here is derived from an EMBL/GenBank/DDBJ whole genome shotgun (WGS) entry which is preliminary data.</text>
</comment>
<reference evidence="1 3" key="1">
    <citation type="submission" date="2020-08" db="EMBL/GenBank/DDBJ databases">
        <title>Genomic Encyclopedia of Type Strains, Phase IV (KMG-IV): sequencing the most valuable type-strain genomes for metagenomic binning, comparative biology and taxonomic classification.</title>
        <authorList>
            <person name="Goeker M."/>
        </authorList>
    </citation>
    <scope>NUCLEOTIDE SEQUENCE [LARGE SCALE GENOMIC DNA]</scope>
    <source>
        <strain evidence="1 3">DSM 26963</strain>
    </source>
</reference>
<evidence type="ECO:0000313" key="3">
    <source>
        <dbReference type="Proteomes" id="UP000521313"/>
    </source>
</evidence>
<keyword evidence="2" id="KW-0378">Hydrolase</keyword>
<name>A0A7W8D1U2_9FIRM</name>
<dbReference type="Proteomes" id="UP000775500">
    <property type="component" value="Unassembled WGS sequence"/>
</dbReference>
<dbReference type="Proteomes" id="UP000521313">
    <property type="component" value="Unassembled WGS sequence"/>
</dbReference>
<dbReference type="AlphaFoldDB" id="A0A7W8D1U2"/>
<dbReference type="Gene3D" id="3.30.1240.10">
    <property type="match status" value="1"/>
</dbReference>
<dbReference type="SUPFAM" id="SSF56784">
    <property type="entry name" value="HAD-like"/>
    <property type="match status" value="1"/>
</dbReference>
<dbReference type="SFLD" id="SFLDG01144">
    <property type="entry name" value="C2.B.4:_PGP_Like"/>
    <property type="match status" value="1"/>
</dbReference>
<dbReference type="SFLD" id="SFLDS00003">
    <property type="entry name" value="Haloacid_Dehalogenase"/>
    <property type="match status" value="1"/>
</dbReference>
<dbReference type="GO" id="GO:0005829">
    <property type="term" value="C:cytosol"/>
    <property type="evidence" value="ECO:0007669"/>
    <property type="project" value="TreeGrafter"/>
</dbReference>
<reference evidence="2 4" key="3">
    <citation type="journal article" date="2021" name="Sci. Rep.">
        <title>The distribution of antibiotic resistance genes in chicken gut microbiota commensals.</title>
        <authorList>
            <person name="Juricova H."/>
            <person name="Matiasovicova J."/>
            <person name="Kubasova T."/>
            <person name="Cejkova D."/>
            <person name="Rychlik I."/>
        </authorList>
    </citation>
    <scope>NUCLEOTIDE SEQUENCE [LARGE SCALE GENOMIC DNA]</scope>
    <source>
        <strain evidence="2 4">An423</strain>
    </source>
</reference>
<protein>
    <submittedName>
        <fullName evidence="2">Cof-type HAD-IIB family hydrolase</fullName>
    </submittedName>
</protein>
<accession>A0A7W8D1U2</accession>
<dbReference type="NCBIfam" id="TIGR01484">
    <property type="entry name" value="HAD-SF-IIB"/>
    <property type="match status" value="1"/>
</dbReference>
<reference evidence="2" key="2">
    <citation type="submission" date="2020-08" db="EMBL/GenBank/DDBJ databases">
        <authorList>
            <person name="Cejkova D."/>
            <person name="Kubasova T."/>
            <person name="Jahodarova E."/>
            <person name="Rychlik I."/>
        </authorList>
    </citation>
    <scope>NUCLEOTIDE SEQUENCE</scope>
    <source>
        <strain evidence="2">An423</strain>
    </source>
</reference>